<accession>A0A7H9ARD2</accession>
<evidence type="ECO:0000313" key="2">
    <source>
        <dbReference type="Proteomes" id="UP000509302"/>
    </source>
</evidence>
<dbReference type="Gene3D" id="3.30.230.10">
    <property type="match status" value="1"/>
</dbReference>
<dbReference type="EMBL" id="CP058595">
    <property type="protein sequence ID" value="QLG45795.1"/>
    <property type="molecule type" value="Genomic_DNA"/>
</dbReference>
<dbReference type="SUPFAM" id="SSF54211">
    <property type="entry name" value="Ribosomal protein S5 domain 2-like"/>
    <property type="match status" value="1"/>
</dbReference>
<evidence type="ECO:0000313" key="1">
    <source>
        <dbReference type="EMBL" id="QLG45795.1"/>
    </source>
</evidence>
<keyword evidence="1" id="KW-0808">Transferase</keyword>
<dbReference type="Proteomes" id="UP000509302">
    <property type="component" value="Chromosome"/>
</dbReference>
<gene>
    <name evidence="1" type="ORF">HYG79_10690</name>
</gene>
<dbReference type="InterPro" id="IPR047765">
    <property type="entry name" value="GHMP_GYDIA-like"/>
</dbReference>
<keyword evidence="1" id="KW-0418">Kinase</keyword>
<dbReference type="GO" id="GO:0016301">
    <property type="term" value="F:kinase activity"/>
    <property type="evidence" value="ECO:0007669"/>
    <property type="project" value="UniProtKB-KW"/>
</dbReference>
<dbReference type="InterPro" id="IPR020568">
    <property type="entry name" value="Ribosomal_Su5_D2-typ_SF"/>
</dbReference>
<proteinExistence type="predicted"/>
<dbReference type="AlphaFoldDB" id="A0A7H9ARD2"/>
<protein>
    <submittedName>
        <fullName evidence="1">GHMP kinase</fullName>
    </submittedName>
</protein>
<reference evidence="1 2" key="1">
    <citation type="journal article" date="2006" name="Int. J. Syst. Evol. Microbiol.">
        <title>Costertonia aggregata gen. nov., sp. nov., a mesophilic marine bacterium of the family Flavobacteriaceae, isolated from a mature biofilm.</title>
        <authorList>
            <person name="Kwon K.K."/>
            <person name="Lee Y.K."/>
            <person name="Lee H.K."/>
        </authorList>
    </citation>
    <scope>NUCLEOTIDE SEQUENCE [LARGE SCALE GENOMIC DNA]</scope>
    <source>
        <strain evidence="1 2">KCCM 42265</strain>
    </source>
</reference>
<dbReference type="KEGG" id="cagg:HYG79_10690"/>
<dbReference type="RefSeq" id="WP_179242082.1">
    <property type="nucleotide sequence ID" value="NZ_CP058595.1"/>
</dbReference>
<name>A0A7H9ARD2_9FLAO</name>
<sequence>MKEFYSNGKLLLTGEYAVLDGALSLGLPTKYGQHLKVSENHTQQIIWKSLDDRGNVWFEGIFETNSLREIASSDTDISRILAKILTEANTLNTSFLKNTGGCTVETKLNFPRDWGLGSSSTLINNVAQWANIDAYTLLRNAFSGSGYDVACAKHDTPITYQLINSEPIVEKIAFYPSFRDSLFFVYLNKKQNSREGIAKYKNQAFDTKKLVTTISEITSKVILCKELSEFEELMLKHEKSLSQILNIPNIKESLFSDYQDGAIKSLGAWGGDFILATGNEKTPEYFKSKGFMTIVPYSEMILPSW</sequence>
<dbReference type="NCBIfam" id="NF040656">
    <property type="entry name" value="GHMP_GYDIA"/>
    <property type="match status" value="1"/>
</dbReference>
<organism evidence="1 2">
    <name type="scientific">Costertonia aggregata</name>
    <dbReference type="NCBI Taxonomy" id="343403"/>
    <lineage>
        <taxon>Bacteria</taxon>
        <taxon>Pseudomonadati</taxon>
        <taxon>Bacteroidota</taxon>
        <taxon>Flavobacteriia</taxon>
        <taxon>Flavobacteriales</taxon>
        <taxon>Flavobacteriaceae</taxon>
        <taxon>Costertonia</taxon>
    </lineage>
</organism>
<keyword evidence="2" id="KW-1185">Reference proteome</keyword>
<dbReference type="InterPro" id="IPR014721">
    <property type="entry name" value="Ribsml_uS5_D2-typ_fold_subgr"/>
</dbReference>